<organism evidence="2 3">
    <name type="scientific">Colocasia esculenta</name>
    <name type="common">Wild taro</name>
    <name type="synonym">Arum esculentum</name>
    <dbReference type="NCBI Taxonomy" id="4460"/>
    <lineage>
        <taxon>Eukaryota</taxon>
        <taxon>Viridiplantae</taxon>
        <taxon>Streptophyta</taxon>
        <taxon>Embryophyta</taxon>
        <taxon>Tracheophyta</taxon>
        <taxon>Spermatophyta</taxon>
        <taxon>Magnoliopsida</taxon>
        <taxon>Liliopsida</taxon>
        <taxon>Araceae</taxon>
        <taxon>Aroideae</taxon>
        <taxon>Colocasieae</taxon>
        <taxon>Colocasia</taxon>
    </lineage>
</organism>
<comment type="caution">
    <text evidence="2">The sequence shown here is derived from an EMBL/GenBank/DDBJ whole genome shotgun (WGS) entry which is preliminary data.</text>
</comment>
<dbReference type="Proteomes" id="UP000652761">
    <property type="component" value="Unassembled WGS sequence"/>
</dbReference>
<reference evidence="2" key="1">
    <citation type="submission" date="2017-07" db="EMBL/GenBank/DDBJ databases">
        <title>Taro Niue Genome Assembly and Annotation.</title>
        <authorList>
            <person name="Atibalentja N."/>
            <person name="Keating K."/>
            <person name="Fields C.J."/>
        </authorList>
    </citation>
    <scope>NUCLEOTIDE SEQUENCE</scope>
    <source>
        <strain evidence="2">Niue_2</strain>
        <tissue evidence="2">Leaf</tissue>
    </source>
</reference>
<proteinExistence type="predicted"/>
<gene>
    <name evidence="2" type="ORF">Taro_009251</name>
</gene>
<evidence type="ECO:0000256" key="1">
    <source>
        <dbReference type="SAM" id="MobiDB-lite"/>
    </source>
</evidence>
<feature type="compositionally biased region" description="Basic and acidic residues" evidence="1">
    <location>
        <begin position="21"/>
        <end position="35"/>
    </location>
</feature>
<dbReference type="AlphaFoldDB" id="A0A843U4F6"/>
<evidence type="ECO:0000313" key="3">
    <source>
        <dbReference type="Proteomes" id="UP000652761"/>
    </source>
</evidence>
<feature type="region of interest" description="Disordered" evidence="1">
    <location>
        <begin position="1"/>
        <end position="54"/>
    </location>
</feature>
<accession>A0A843U4F6</accession>
<evidence type="ECO:0000313" key="2">
    <source>
        <dbReference type="EMBL" id="MQL76860.1"/>
    </source>
</evidence>
<sequence length="103" mass="11181">MVELRSGRRVETEEIPSASEVHVDTSRGQTPERLKAPVPLALPPPQVREFRNPAKGLGKEVSGVLGSRRVNAGIAGAVGSRRCSLENEFTELIRYESLDGNVT</sequence>
<name>A0A843U4F6_COLES</name>
<protein>
    <submittedName>
        <fullName evidence="2">Uncharacterized protein</fullName>
    </submittedName>
</protein>
<feature type="compositionally biased region" description="Basic and acidic residues" evidence="1">
    <location>
        <begin position="1"/>
        <end position="12"/>
    </location>
</feature>
<dbReference type="EMBL" id="NMUH01000320">
    <property type="protein sequence ID" value="MQL76860.1"/>
    <property type="molecule type" value="Genomic_DNA"/>
</dbReference>
<keyword evidence="3" id="KW-1185">Reference proteome</keyword>